<evidence type="ECO:0000256" key="4">
    <source>
        <dbReference type="ARBA" id="ARBA00012752"/>
    </source>
</evidence>
<dbReference type="OrthoDB" id="441398at2759"/>
<keyword evidence="7" id="KW-0862">Zinc</keyword>
<keyword evidence="9" id="KW-0325">Glycoprotein</keyword>
<name>A0A0V0R5S7_PSEPJ</name>
<dbReference type="AlphaFoldDB" id="A0A0V0R5S7"/>
<evidence type="ECO:0000256" key="2">
    <source>
        <dbReference type="ARBA" id="ARBA00001947"/>
    </source>
</evidence>
<comment type="caution">
    <text evidence="13">The sequence shown here is derived from an EMBL/GenBank/DDBJ whole genome shotgun (WGS) entry which is preliminary data.</text>
</comment>
<proteinExistence type="inferred from homology"/>
<keyword evidence="6 13" id="KW-0378">Hydrolase</keyword>
<dbReference type="EC" id="3.2.1.24" evidence="4"/>
<evidence type="ECO:0000313" key="14">
    <source>
        <dbReference type="Proteomes" id="UP000054937"/>
    </source>
</evidence>
<dbReference type="Gene3D" id="2.60.40.1360">
    <property type="match status" value="1"/>
</dbReference>
<dbReference type="InterPro" id="IPR011013">
    <property type="entry name" value="Gal_mutarotase_sf_dom"/>
</dbReference>
<dbReference type="InterPro" id="IPR011330">
    <property type="entry name" value="Glyco_hydro/deAcase_b/a-brl"/>
</dbReference>
<evidence type="ECO:0000256" key="10">
    <source>
        <dbReference type="ARBA" id="ARBA00023295"/>
    </source>
</evidence>
<evidence type="ECO:0000256" key="6">
    <source>
        <dbReference type="ARBA" id="ARBA00022801"/>
    </source>
</evidence>
<evidence type="ECO:0000256" key="9">
    <source>
        <dbReference type="ARBA" id="ARBA00023180"/>
    </source>
</evidence>
<comment type="catalytic activity">
    <reaction evidence="1">
        <text>Hydrolysis of terminal, non-reducing alpha-D-mannose residues in alpha-D-mannosides.</text>
        <dbReference type="EC" id="3.2.1.24"/>
    </reaction>
</comment>
<dbReference type="InterPro" id="IPR050843">
    <property type="entry name" value="Glycosyl_Hydrlase_38"/>
</dbReference>
<evidence type="ECO:0000256" key="11">
    <source>
        <dbReference type="SAM" id="SignalP"/>
    </source>
</evidence>
<gene>
    <name evidence="13" type="ORF">PPERSA_02584</name>
</gene>
<dbReference type="GO" id="GO:0046872">
    <property type="term" value="F:metal ion binding"/>
    <property type="evidence" value="ECO:0007669"/>
    <property type="project" value="UniProtKB-KW"/>
</dbReference>
<dbReference type="Pfam" id="PF07748">
    <property type="entry name" value="Glyco_hydro_38C"/>
    <property type="match status" value="1"/>
</dbReference>
<evidence type="ECO:0000256" key="1">
    <source>
        <dbReference type="ARBA" id="ARBA00000365"/>
    </source>
</evidence>
<dbReference type="SUPFAM" id="SSF88688">
    <property type="entry name" value="Families 57/38 glycoside transferase middle domain"/>
    <property type="match status" value="1"/>
</dbReference>
<dbReference type="InterPro" id="IPR037094">
    <property type="entry name" value="Glyco_hydro_38_cen_sf"/>
</dbReference>
<dbReference type="InterPro" id="IPR015341">
    <property type="entry name" value="Glyco_hydro_38_cen"/>
</dbReference>
<accession>A0A0V0R5S7</accession>
<dbReference type="GO" id="GO:0006013">
    <property type="term" value="P:mannose metabolic process"/>
    <property type="evidence" value="ECO:0007669"/>
    <property type="project" value="InterPro"/>
</dbReference>
<dbReference type="GO" id="GO:0004559">
    <property type="term" value="F:alpha-mannosidase activity"/>
    <property type="evidence" value="ECO:0007669"/>
    <property type="project" value="UniProtKB-EC"/>
</dbReference>
<dbReference type="InterPro" id="IPR011682">
    <property type="entry name" value="Glyco_hydro_38_C"/>
</dbReference>
<feature type="chain" id="PRO_5006867718" description="alpha-mannosidase" evidence="11">
    <location>
        <begin position="21"/>
        <end position="981"/>
    </location>
</feature>
<dbReference type="GO" id="GO:0030246">
    <property type="term" value="F:carbohydrate binding"/>
    <property type="evidence" value="ECO:0007669"/>
    <property type="project" value="InterPro"/>
</dbReference>
<dbReference type="SMART" id="SM00872">
    <property type="entry name" value="Alpha-mann_mid"/>
    <property type="match status" value="1"/>
</dbReference>
<dbReference type="Pfam" id="PF09261">
    <property type="entry name" value="Alpha-mann_mid"/>
    <property type="match status" value="1"/>
</dbReference>
<dbReference type="Pfam" id="PF01074">
    <property type="entry name" value="Glyco_hydro_38N"/>
    <property type="match status" value="1"/>
</dbReference>
<comment type="cofactor">
    <cofactor evidence="2">
        <name>Zn(2+)</name>
        <dbReference type="ChEBI" id="CHEBI:29105"/>
    </cofactor>
</comment>
<dbReference type="InterPro" id="IPR027291">
    <property type="entry name" value="Glyco_hydro_38_N_sf"/>
</dbReference>
<dbReference type="Gene3D" id="2.70.98.30">
    <property type="entry name" value="Golgi alpha-mannosidase II, domain 4"/>
    <property type="match status" value="1"/>
</dbReference>
<protein>
    <recommendedName>
        <fullName evidence="4">alpha-mannosidase</fullName>
        <ecNumber evidence="4">3.2.1.24</ecNumber>
    </recommendedName>
</protein>
<keyword evidence="5" id="KW-0479">Metal-binding</keyword>
<evidence type="ECO:0000256" key="7">
    <source>
        <dbReference type="ARBA" id="ARBA00022833"/>
    </source>
</evidence>
<dbReference type="InterPro" id="IPR041147">
    <property type="entry name" value="GH38_C"/>
</dbReference>
<comment type="similarity">
    <text evidence="3">Belongs to the glycosyl hydrolase 38 family.</text>
</comment>
<dbReference type="SUPFAM" id="SSF88713">
    <property type="entry name" value="Glycoside hydrolase/deacetylase"/>
    <property type="match status" value="1"/>
</dbReference>
<dbReference type="InParanoid" id="A0A0V0R5S7"/>
<feature type="signal peptide" evidence="11">
    <location>
        <begin position="1"/>
        <end position="20"/>
    </location>
</feature>
<keyword evidence="11" id="KW-0732">Signal</keyword>
<evidence type="ECO:0000256" key="3">
    <source>
        <dbReference type="ARBA" id="ARBA00009792"/>
    </source>
</evidence>
<dbReference type="OMA" id="QVMGIMQ"/>
<sequence length="981" mass="115826">MVEGIKQVTILILLCILINTQNDQKTKDQLTIHAIPYSHNDLGWLETPLRYFEGAHQPWGEYINIKEIISSYTLELSKDERKRFMQVEMGYLKMWWNLQDEDTKKLYQSLIKKGQLEIVQGGWCTHDEATTYYENIIENMWVGHRFALKTLGVKPQIGWNVDDFGHSLSSASLFQQMGFNGQFFSRIDKQDKKYRLDQKNMLIMMDQEQYHQCLDYPLYTEVTYNGYYSPTGFDIDAARSTKTLPGIDTAKGLEKQSRKLYNYFVEMSKHYQSNTLMHIFGNDNEYRLANLTFGVQEKLFDYINENPSQFNGMKIKWSTPSEYLEVINKEKNFKLKSEQNDFYPYSDQRNAYWTGYFTSRVADKKLYRDFGKKVLAFRTYLGLLKFDKMSEICEDKENLIEEIIQQNEETLGMVQHHDASTGTETQRVSNYYKDEVIGASEKLDDIISQVFNEQIDNQYGMELEDKWINYNWNQTSNEWEILYNNLQNENETLLNIYNPTINKEELIELKVPHSKFEIVSLDNNLPQKTEVICRGFQVRPDLQKSQNDCKAYFVAKLQGFSINLFQIKYAENTQNTEELERQTVDKRLNQNIVNVSKQKKLKIFNPMMEIIYSYFDQKEQKIVEKEFTLKYLYYTPSTRSPNSGAYLFSPDEKIGPQPYNHVLDTYFYKGDIVSNLYLVGDRVQTELSFQNYDEKLNNIIKIQSHADGIDNSFKQGAEVVLDIFTKIQNKGEFFTDSNGLNMVKRKVDTRFSYEYKKELDVTSNYYPVNSIIQIEDTESKQTVSLINDRSQGGTSLFEGQIQMLIHRRLYRDDNRGLGSRDVLNEIDSKTKKHIDQTFRHWLVFGNSGDDNEQIRKIQFDNDLESFTPTLVQNLKQKTKIYFRYYGFNSNDFLLRLHNFDHNQQNHFKINIKTKEIVETTLTANSQLESWKQNKMTWNYDYRSSSQCLRQQQQQIIDDVINSHHTIDLLPFQIRTFNVTQI</sequence>
<dbReference type="PANTHER" id="PTHR11607:SF3">
    <property type="entry name" value="LYSOSOMAL ALPHA-MANNOSIDASE"/>
    <property type="match status" value="1"/>
</dbReference>
<dbReference type="Pfam" id="PF17677">
    <property type="entry name" value="Glyco_hydro38C2"/>
    <property type="match status" value="1"/>
</dbReference>
<evidence type="ECO:0000256" key="5">
    <source>
        <dbReference type="ARBA" id="ARBA00022723"/>
    </source>
</evidence>
<keyword evidence="10" id="KW-0326">Glycosidase</keyword>
<keyword evidence="8" id="KW-1015">Disulfide bond</keyword>
<feature type="domain" description="Glycoside hydrolase family 38 central" evidence="12">
    <location>
        <begin position="351"/>
        <end position="436"/>
    </location>
</feature>
<reference evidence="13 14" key="1">
    <citation type="journal article" date="2015" name="Sci. Rep.">
        <title>Genome of the facultative scuticociliatosis pathogen Pseudocohnilembus persalinus provides insight into its virulence through horizontal gene transfer.</title>
        <authorList>
            <person name="Xiong J."/>
            <person name="Wang G."/>
            <person name="Cheng J."/>
            <person name="Tian M."/>
            <person name="Pan X."/>
            <person name="Warren A."/>
            <person name="Jiang C."/>
            <person name="Yuan D."/>
            <person name="Miao W."/>
        </authorList>
    </citation>
    <scope>NUCLEOTIDE SEQUENCE [LARGE SCALE GENOMIC DNA]</scope>
    <source>
        <strain evidence="13">36N120E</strain>
    </source>
</reference>
<dbReference type="InterPro" id="IPR000602">
    <property type="entry name" value="Glyco_hydro_38_N"/>
</dbReference>
<dbReference type="PANTHER" id="PTHR11607">
    <property type="entry name" value="ALPHA-MANNOSIDASE"/>
    <property type="match status" value="1"/>
</dbReference>
<evidence type="ECO:0000256" key="8">
    <source>
        <dbReference type="ARBA" id="ARBA00023157"/>
    </source>
</evidence>
<dbReference type="InterPro" id="IPR028995">
    <property type="entry name" value="Glyco_hydro_57/38_cen_sf"/>
</dbReference>
<dbReference type="Gene3D" id="3.20.110.10">
    <property type="entry name" value="Glycoside hydrolase 38, N terminal domain"/>
    <property type="match status" value="1"/>
</dbReference>
<organism evidence="13 14">
    <name type="scientific">Pseudocohnilembus persalinus</name>
    <name type="common">Ciliate</name>
    <dbReference type="NCBI Taxonomy" id="266149"/>
    <lineage>
        <taxon>Eukaryota</taxon>
        <taxon>Sar</taxon>
        <taxon>Alveolata</taxon>
        <taxon>Ciliophora</taxon>
        <taxon>Intramacronucleata</taxon>
        <taxon>Oligohymenophorea</taxon>
        <taxon>Scuticociliatia</taxon>
        <taxon>Philasterida</taxon>
        <taxon>Pseudocohnilembidae</taxon>
        <taxon>Pseudocohnilembus</taxon>
    </lineage>
</organism>
<dbReference type="SUPFAM" id="SSF74650">
    <property type="entry name" value="Galactose mutarotase-like"/>
    <property type="match status" value="1"/>
</dbReference>
<dbReference type="EMBL" id="LDAU01000044">
    <property type="protein sequence ID" value="KRX09712.1"/>
    <property type="molecule type" value="Genomic_DNA"/>
</dbReference>
<evidence type="ECO:0000313" key="13">
    <source>
        <dbReference type="EMBL" id="KRX09712.1"/>
    </source>
</evidence>
<dbReference type="Gene3D" id="1.20.1270.50">
    <property type="entry name" value="Glycoside hydrolase family 38, central domain"/>
    <property type="match status" value="2"/>
</dbReference>
<dbReference type="Proteomes" id="UP000054937">
    <property type="component" value="Unassembled WGS sequence"/>
</dbReference>
<evidence type="ECO:0000259" key="12">
    <source>
        <dbReference type="SMART" id="SM00872"/>
    </source>
</evidence>
<keyword evidence="14" id="KW-1185">Reference proteome</keyword>